<comment type="caution">
    <text evidence="1">The sequence shown here is derived from an EMBL/GenBank/DDBJ whole genome shotgun (WGS) entry which is preliminary data.</text>
</comment>
<reference evidence="1" key="2">
    <citation type="submission" date="2021-04" db="EMBL/GenBank/DDBJ databases">
        <authorList>
            <person name="Gilroy R."/>
        </authorList>
    </citation>
    <scope>NUCLEOTIDE SEQUENCE</scope>
    <source>
        <strain evidence="1">ChiSjej5B23-2810</strain>
    </source>
</reference>
<dbReference type="AlphaFoldDB" id="A0A9D2P9C8"/>
<proteinExistence type="predicted"/>
<reference evidence="1" key="1">
    <citation type="journal article" date="2021" name="PeerJ">
        <title>Extensive microbial diversity within the chicken gut microbiome revealed by metagenomics and culture.</title>
        <authorList>
            <person name="Gilroy R."/>
            <person name="Ravi A."/>
            <person name="Getino M."/>
            <person name="Pursley I."/>
            <person name="Horton D.L."/>
            <person name="Alikhan N.F."/>
            <person name="Baker D."/>
            <person name="Gharbi K."/>
            <person name="Hall N."/>
            <person name="Watson M."/>
            <person name="Adriaenssens E.M."/>
            <person name="Foster-Nyarko E."/>
            <person name="Jarju S."/>
            <person name="Secka A."/>
            <person name="Antonio M."/>
            <person name="Oren A."/>
            <person name="Chaudhuri R.R."/>
            <person name="La Ragione R."/>
            <person name="Hildebrand F."/>
            <person name="Pallen M.J."/>
        </authorList>
    </citation>
    <scope>NUCLEOTIDE SEQUENCE</scope>
    <source>
        <strain evidence="1">ChiSjej5B23-2810</strain>
    </source>
</reference>
<dbReference type="Proteomes" id="UP000823906">
    <property type="component" value="Unassembled WGS sequence"/>
</dbReference>
<accession>A0A9D2P9C8</accession>
<evidence type="ECO:0000313" key="2">
    <source>
        <dbReference type="Proteomes" id="UP000823906"/>
    </source>
</evidence>
<sequence length="137" mass="16045">MKNVQELKKWLAGEADVESISLSEFTGLFRRLLVYNVKNALCNQRRQVKENEMKFCAYKLLRTEKNQPYNKALNAVHEPFVYVVLEEETGYICSNSAKLYLQLRIEQGVSAEDRKQKSLLYRDYMGCVKAFQNGEYE</sequence>
<organism evidence="1 2">
    <name type="scientific">Candidatus Faecalibacterium faecigallinarum</name>
    <dbReference type="NCBI Taxonomy" id="2838577"/>
    <lineage>
        <taxon>Bacteria</taxon>
        <taxon>Bacillati</taxon>
        <taxon>Bacillota</taxon>
        <taxon>Clostridia</taxon>
        <taxon>Eubacteriales</taxon>
        <taxon>Oscillospiraceae</taxon>
        <taxon>Faecalibacterium</taxon>
    </lineage>
</organism>
<gene>
    <name evidence="1" type="ORF">H9703_03715</name>
</gene>
<protein>
    <submittedName>
        <fullName evidence="1">Uncharacterized protein</fullName>
    </submittedName>
</protein>
<name>A0A9D2P9C8_9FIRM</name>
<dbReference type="EMBL" id="DWWN01000031">
    <property type="protein sequence ID" value="HJC45230.1"/>
    <property type="molecule type" value="Genomic_DNA"/>
</dbReference>
<evidence type="ECO:0000313" key="1">
    <source>
        <dbReference type="EMBL" id="HJC45230.1"/>
    </source>
</evidence>